<reference evidence="2 3" key="1">
    <citation type="submission" date="2024-03" db="EMBL/GenBank/DDBJ databases">
        <title>Aureococcus anophagefferens CCMP1851 and Kratosvirus quantuckense: Draft genome of a second virus-susceptible host strain in the model system.</title>
        <authorList>
            <person name="Chase E."/>
            <person name="Truchon A.R."/>
            <person name="Schepens W."/>
            <person name="Wilhelm S.W."/>
        </authorList>
    </citation>
    <scope>NUCLEOTIDE SEQUENCE [LARGE SCALE GENOMIC DNA]</scope>
    <source>
        <strain evidence="2 3">CCMP1851</strain>
    </source>
</reference>
<feature type="compositionally biased region" description="Low complexity" evidence="1">
    <location>
        <begin position="264"/>
        <end position="277"/>
    </location>
</feature>
<evidence type="ECO:0000313" key="3">
    <source>
        <dbReference type="Proteomes" id="UP001363151"/>
    </source>
</evidence>
<comment type="caution">
    <text evidence="2">The sequence shown here is derived from an EMBL/GenBank/DDBJ whole genome shotgun (WGS) entry which is preliminary data.</text>
</comment>
<feature type="region of interest" description="Disordered" evidence="1">
    <location>
        <begin position="29"/>
        <end position="85"/>
    </location>
</feature>
<organism evidence="2 3">
    <name type="scientific">Aureococcus anophagefferens</name>
    <name type="common">Harmful bloom alga</name>
    <dbReference type="NCBI Taxonomy" id="44056"/>
    <lineage>
        <taxon>Eukaryota</taxon>
        <taxon>Sar</taxon>
        <taxon>Stramenopiles</taxon>
        <taxon>Ochrophyta</taxon>
        <taxon>Pelagophyceae</taxon>
        <taxon>Pelagomonadales</taxon>
        <taxon>Pelagomonadaceae</taxon>
        <taxon>Aureococcus</taxon>
    </lineage>
</organism>
<keyword evidence="3" id="KW-1185">Reference proteome</keyword>
<name>A0ABR1FK82_AURAN</name>
<feature type="region of interest" description="Disordered" evidence="1">
    <location>
        <begin position="152"/>
        <end position="176"/>
    </location>
</feature>
<feature type="region of interest" description="Disordered" evidence="1">
    <location>
        <begin position="224"/>
        <end position="278"/>
    </location>
</feature>
<gene>
    <name evidence="2" type="ORF">SO694_00032041</name>
</gene>
<feature type="compositionally biased region" description="Polar residues" evidence="1">
    <location>
        <begin position="167"/>
        <end position="176"/>
    </location>
</feature>
<dbReference type="EMBL" id="JBBJCI010000368">
    <property type="protein sequence ID" value="KAK7232397.1"/>
    <property type="molecule type" value="Genomic_DNA"/>
</dbReference>
<protein>
    <submittedName>
        <fullName evidence="2">Uncharacterized protein</fullName>
    </submittedName>
</protein>
<sequence>MDIVANLPIVDECPGCLELAAGLNLTTFAPGPTPGKKDDDPLDAKPPTTPRRPSGDGRGRPRASSAASSGGKGRPPAAVGRGALPRREEAIGGLCDLTTVTFEREREFEKTKTLMRLNSGVPLAPGDRAEVARALQAPVGGDARALLAASPPVHATPIPDESAEQRALSTSREQSRSLETQLARALGQAAALVEWSDAKACYMQRQRARWSANAQLRSRLEELEGGSLGDDHRAPSSRAPSPFSHGEDASGVVEAERSDDDSDFGGSADAGARSSAAEVRRLERLLAEEKSAHRTSVRSLETQLMRMSSQLSKMQTWADDKFEHMERDAVEAKAKRRVVALDESQDEEIIIEPEP</sequence>
<proteinExistence type="predicted"/>
<evidence type="ECO:0000313" key="2">
    <source>
        <dbReference type="EMBL" id="KAK7232397.1"/>
    </source>
</evidence>
<dbReference type="Proteomes" id="UP001363151">
    <property type="component" value="Unassembled WGS sequence"/>
</dbReference>
<evidence type="ECO:0000256" key="1">
    <source>
        <dbReference type="SAM" id="MobiDB-lite"/>
    </source>
</evidence>
<accession>A0ABR1FK82</accession>
<feature type="compositionally biased region" description="Low complexity" evidence="1">
    <location>
        <begin position="62"/>
        <end position="78"/>
    </location>
</feature>